<organism evidence="1 2">
    <name type="scientific">Gimesia algae</name>
    <dbReference type="NCBI Taxonomy" id="2527971"/>
    <lineage>
        <taxon>Bacteria</taxon>
        <taxon>Pseudomonadati</taxon>
        <taxon>Planctomycetota</taxon>
        <taxon>Planctomycetia</taxon>
        <taxon>Planctomycetales</taxon>
        <taxon>Planctomycetaceae</taxon>
        <taxon>Gimesia</taxon>
    </lineage>
</organism>
<accession>A0A517VBU0</accession>
<dbReference type="RefSeq" id="WP_145226434.1">
    <property type="nucleotide sequence ID" value="NZ_CP036343.1"/>
</dbReference>
<keyword evidence="2" id="KW-1185">Reference proteome</keyword>
<name>A0A517VBU0_9PLAN</name>
<dbReference type="KEGG" id="gax:Pan161_21200"/>
<gene>
    <name evidence="1" type="ORF">Pan161_21200</name>
</gene>
<protein>
    <recommendedName>
        <fullName evidence="3">Transglutaminase-like superfamily protein</fullName>
    </recommendedName>
</protein>
<dbReference type="Proteomes" id="UP000316855">
    <property type="component" value="Chromosome"/>
</dbReference>
<sequence>MKAILRTTQRDICQISGGKTLEKAAIEWSYVIQNRTRWVGSSDTSSKISDRAKQTLLKTLRVKKDDLTDIADADILEVSIPFIDDKTGWELRVFPWEYVLTAATKLSRGGRPLTVVRHLGDIKNQYASPQKITILESAPGRVRELYSFEAENKLVRAYFADSSESETEAPPPVDPEIKDPTYTELVKKIQKLSPEVLHVTGIDTHLAVTLFDDEEIEDLKRGQSGDVWDGFLLRGERRKLAAAGAEKLAEAINAAQVKPWLVAYNCGNSGARLAAMTVGQGARASIGFQSIFNDSLAESFYSHFYRELKSNGWNLLAAFTKAMDSIRGFQQNLQGTGIMLWSACSLVQQPSAGKQPEVTQYVHTSKVKRKAGSVQNLVDIDVQPFKDLNYSLIHNNRNLFKNFTFRKLCKGCLQDICIHVQFSTGGDSFPCRLSLDLDQPLTEISSQIRLPLSTELVRSVDENQPASLYVDVTHGGKILYRNTHRVMLMPTDQWRDDDQDRHWLPSFVLPRDPAVVQIIDLAQRYLSCLADNPVVGFDGYQCSDFSSEDMWEGVDLQVQAIWAALTLDHSIYYINPPPTYRESSQRLRTPSQILSGKRGTCIDLALLMASCLEYIEVYPVLFLLEGHAFPGYWRSDEAYTQFSQLKLLEIGHINSDQSSGQSGKYREPWLLGPETYREIRDHLANGNLVPLESVWLTQRSSFRDAYEAGLENLEYEKEFHSMIDVRLARQNSVTPLSPRYSG</sequence>
<proteinExistence type="predicted"/>
<dbReference type="AlphaFoldDB" id="A0A517VBU0"/>
<evidence type="ECO:0000313" key="1">
    <source>
        <dbReference type="EMBL" id="QDT90468.1"/>
    </source>
</evidence>
<evidence type="ECO:0008006" key="3">
    <source>
        <dbReference type="Google" id="ProtNLM"/>
    </source>
</evidence>
<evidence type="ECO:0000313" key="2">
    <source>
        <dbReference type="Proteomes" id="UP000316855"/>
    </source>
</evidence>
<dbReference type="EMBL" id="CP036343">
    <property type="protein sequence ID" value="QDT90468.1"/>
    <property type="molecule type" value="Genomic_DNA"/>
</dbReference>
<reference evidence="1 2" key="1">
    <citation type="submission" date="2019-02" db="EMBL/GenBank/DDBJ databases">
        <title>Deep-cultivation of Planctomycetes and their phenomic and genomic characterization uncovers novel biology.</title>
        <authorList>
            <person name="Wiegand S."/>
            <person name="Jogler M."/>
            <person name="Boedeker C."/>
            <person name="Pinto D."/>
            <person name="Vollmers J."/>
            <person name="Rivas-Marin E."/>
            <person name="Kohn T."/>
            <person name="Peeters S.H."/>
            <person name="Heuer A."/>
            <person name="Rast P."/>
            <person name="Oberbeckmann S."/>
            <person name="Bunk B."/>
            <person name="Jeske O."/>
            <person name="Meyerdierks A."/>
            <person name="Storesund J.E."/>
            <person name="Kallscheuer N."/>
            <person name="Luecker S."/>
            <person name="Lage O.M."/>
            <person name="Pohl T."/>
            <person name="Merkel B.J."/>
            <person name="Hornburger P."/>
            <person name="Mueller R.-W."/>
            <person name="Bruemmer F."/>
            <person name="Labrenz M."/>
            <person name="Spormann A.M."/>
            <person name="Op den Camp H."/>
            <person name="Overmann J."/>
            <person name="Amann R."/>
            <person name="Jetten M.S.M."/>
            <person name="Mascher T."/>
            <person name="Medema M.H."/>
            <person name="Devos D.P."/>
            <person name="Kaster A.-K."/>
            <person name="Ovreas L."/>
            <person name="Rohde M."/>
            <person name="Galperin M.Y."/>
            <person name="Jogler C."/>
        </authorList>
    </citation>
    <scope>NUCLEOTIDE SEQUENCE [LARGE SCALE GENOMIC DNA]</scope>
    <source>
        <strain evidence="1 2">Pan161</strain>
    </source>
</reference>
<dbReference type="OrthoDB" id="221244at2"/>